<sequence length="130" mass="14995">MMDENRRTHLGYIQNIIARMGSNSFYVKGWSVTLVAALFALAAKDANKNYVLISCIPVPIFWVLDAYYLSLERKFRKLYKEVVAGRVADYVMDVSSYKSHNWTSCLFSISVWPVYALIILTTFCVMFLLQ</sequence>
<keyword evidence="1" id="KW-0472">Membrane</keyword>
<feature type="transmembrane region" description="Helical" evidence="1">
    <location>
        <begin position="105"/>
        <end position="129"/>
    </location>
</feature>
<evidence type="ECO:0000256" key="1">
    <source>
        <dbReference type="SAM" id="Phobius"/>
    </source>
</evidence>
<feature type="transmembrane region" description="Helical" evidence="1">
    <location>
        <begin position="25"/>
        <end position="43"/>
    </location>
</feature>
<dbReference type="OrthoDB" id="573709at2"/>
<protein>
    <submittedName>
        <fullName evidence="2">Uncharacterized protein</fullName>
    </submittedName>
</protein>
<keyword evidence="1" id="KW-0812">Transmembrane</keyword>
<feature type="transmembrane region" description="Helical" evidence="1">
    <location>
        <begin position="49"/>
        <end position="70"/>
    </location>
</feature>
<keyword evidence="3" id="KW-1185">Reference proteome</keyword>
<accession>A0A3E1NZW3</accession>
<dbReference type="EMBL" id="QTJV01000006">
    <property type="protein sequence ID" value="RFM33487.1"/>
    <property type="molecule type" value="Genomic_DNA"/>
</dbReference>
<name>A0A3E1NZW3_9BACT</name>
<evidence type="ECO:0000313" key="2">
    <source>
        <dbReference type="EMBL" id="RFM33487.1"/>
    </source>
</evidence>
<evidence type="ECO:0000313" key="3">
    <source>
        <dbReference type="Proteomes" id="UP000261174"/>
    </source>
</evidence>
<gene>
    <name evidence="2" type="ORF">DXN04_16125</name>
</gene>
<keyword evidence="1" id="KW-1133">Transmembrane helix</keyword>
<proteinExistence type="predicted"/>
<organism evidence="2 3">
    <name type="scientific">Chitinophaga silvisoli</name>
    <dbReference type="NCBI Taxonomy" id="2291814"/>
    <lineage>
        <taxon>Bacteria</taxon>
        <taxon>Pseudomonadati</taxon>
        <taxon>Bacteroidota</taxon>
        <taxon>Chitinophagia</taxon>
        <taxon>Chitinophagales</taxon>
        <taxon>Chitinophagaceae</taxon>
        <taxon>Chitinophaga</taxon>
    </lineage>
</organism>
<comment type="caution">
    <text evidence="2">The sequence shown here is derived from an EMBL/GenBank/DDBJ whole genome shotgun (WGS) entry which is preliminary data.</text>
</comment>
<dbReference type="AlphaFoldDB" id="A0A3E1NZW3"/>
<dbReference type="Proteomes" id="UP000261174">
    <property type="component" value="Unassembled WGS sequence"/>
</dbReference>
<reference evidence="2 3" key="1">
    <citation type="submission" date="2018-08" db="EMBL/GenBank/DDBJ databases">
        <title>Chitinophaga sp. K20C18050901, a novel bacterium isolated from forest soil.</title>
        <authorList>
            <person name="Wang C."/>
        </authorList>
    </citation>
    <scope>NUCLEOTIDE SEQUENCE [LARGE SCALE GENOMIC DNA]</scope>
    <source>
        <strain evidence="2 3">K20C18050901</strain>
    </source>
</reference>